<gene>
    <name evidence="2" type="ORF">WJX81_001686</name>
</gene>
<keyword evidence="3" id="KW-1185">Reference proteome</keyword>
<proteinExistence type="predicted"/>
<evidence type="ECO:0000256" key="1">
    <source>
        <dbReference type="SAM" id="MobiDB-lite"/>
    </source>
</evidence>
<accession>A0AAW1QXY3</accession>
<evidence type="ECO:0000313" key="2">
    <source>
        <dbReference type="EMBL" id="KAK9826413.1"/>
    </source>
</evidence>
<sequence length="183" mass="19632">MRMQPLVALPLDEQLRTGVAPPAVQAAHDAADLLRLSRRHAQETVDAANAGRRAHKVRLINAEEDGARVRRWQESREAADRDEGAGARRALAALLAAVPCAPEKRGLLRIIGGIGHHRHCAGRLRPLPSEAPHAGGQGAASSEEEDANYSPAGKRAKGADGQQTVKRPNRRLARDSCRCGPQP</sequence>
<dbReference type="Proteomes" id="UP001445335">
    <property type="component" value="Unassembled WGS sequence"/>
</dbReference>
<dbReference type="EMBL" id="JALJOU010000065">
    <property type="protein sequence ID" value="KAK9826413.1"/>
    <property type="molecule type" value="Genomic_DNA"/>
</dbReference>
<evidence type="ECO:0000313" key="3">
    <source>
        <dbReference type="Proteomes" id="UP001445335"/>
    </source>
</evidence>
<protein>
    <submittedName>
        <fullName evidence="2">Uncharacterized protein</fullName>
    </submittedName>
</protein>
<comment type="caution">
    <text evidence="2">The sequence shown here is derived from an EMBL/GenBank/DDBJ whole genome shotgun (WGS) entry which is preliminary data.</text>
</comment>
<feature type="region of interest" description="Disordered" evidence="1">
    <location>
        <begin position="123"/>
        <end position="183"/>
    </location>
</feature>
<reference evidence="2 3" key="1">
    <citation type="journal article" date="2024" name="Nat. Commun.">
        <title>Phylogenomics reveals the evolutionary origins of lichenization in chlorophyte algae.</title>
        <authorList>
            <person name="Puginier C."/>
            <person name="Libourel C."/>
            <person name="Otte J."/>
            <person name="Skaloud P."/>
            <person name="Haon M."/>
            <person name="Grisel S."/>
            <person name="Petersen M."/>
            <person name="Berrin J.G."/>
            <person name="Delaux P.M."/>
            <person name="Dal Grande F."/>
            <person name="Keller J."/>
        </authorList>
    </citation>
    <scope>NUCLEOTIDE SEQUENCE [LARGE SCALE GENOMIC DNA]</scope>
    <source>
        <strain evidence="2 3">SAG 245.80</strain>
    </source>
</reference>
<dbReference type="AlphaFoldDB" id="A0AAW1QXY3"/>
<name>A0AAW1QXY3_9CHLO</name>
<organism evidence="2 3">
    <name type="scientific">Elliptochloris bilobata</name>
    <dbReference type="NCBI Taxonomy" id="381761"/>
    <lineage>
        <taxon>Eukaryota</taxon>
        <taxon>Viridiplantae</taxon>
        <taxon>Chlorophyta</taxon>
        <taxon>core chlorophytes</taxon>
        <taxon>Trebouxiophyceae</taxon>
        <taxon>Trebouxiophyceae incertae sedis</taxon>
        <taxon>Elliptochloris clade</taxon>
        <taxon>Elliptochloris</taxon>
    </lineage>
</organism>